<accession>A0AAW2C9X8</accession>
<dbReference type="EMBL" id="JAZDWU010000008">
    <property type="protein sequence ID" value="KAK9994971.1"/>
    <property type="molecule type" value="Genomic_DNA"/>
</dbReference>
<organism evidence="1 2">
    <name type="scientific">Lithocarpus litseifolius</name>
    <dbReference type="NCBI Taxonomy" id="425828"/>
    <lineage>
        <taxon>Eukaryota</taxon>
        <taxon>Viridiplantae</taxon>
        <taxon>Streptophyta</taxon>
        <taxon>Embryophyta</taxon>
        <taxon>Tracheophyta</taxon>
        <taxon>Spermatophyta</taxon>
        <taxon>Magnoliopsida</taxon>
        <taxon>eudicotyledons</taxon>
        <taxon>Gunneridae</taxon>
        <taxon>Pentapetalae</taxon>
        <taxon>rosids</taxon>
        <taxon>fabids</taxon>
        <taxon>Fagales</taxon>
        <taxon>Fagaceae</taxon>
        <taxon>Lithocarpus</taxon>
    </lineage>
</organism>
<keyword evidence="2" id="KW-1185">Reference proteome</keyword>
<name>A0AAW2C9X8_9ROSI</name>
<dbReference type="Proteomes" id="UP001459277">
    <property type="component" value="Unassembled WGS sequence"/>
</dbReference>
<dbReference type="AlphaFoldDB" id="A0AAW2C9X8"/>
<sequence length="139" mass="16188">MSSLEHGNNKDNCCEDITHGQHIENKEIFEKINEDIVIEEESKIKIVEEINEDLIIEKDLEVEVIETIKEEIIEEVVNVLNEVELDDFNVQAPIILVGDIETKLIDFIVVERFDLIIHSYLMNIINCMKIKDKKLNLLN</sequence>
<reference evidence="1 2" key="1">
    <citation type="submission" date="2024-01" db="EMBL/GenBank/DDBJ databases">
        <title>A telomere-to-telomere, gap-free genome of sweet tea (Lithocarpus litseifolius).</title>
        <authorList>
            <person name="Zhou J."/>
        </authorList>
    </citation>
    <scope>NUCLEOTIDE SEQUENCE [LARGE SCALE GENOMIC DNA]</scope>
    <source>
        <strain evidence="1">Zhou-2022a</strain>
        <tissue evidence="1">Leaf</tissue>
    </source>
</reference>
<gene>
    <name evidence="1" type="ORF">SO802_024674</name>
</gene>
<evidence type="ECO:0000313" key="2">
    <source>
        <dbReference type="Proteomes" id="UP001459277"/>
    </source>
</evidence>
<comment type="caution">
    <text evidence="1">The sequence shown here is derived from an EMBL/GenBank/DDBJ whole genome shotgun (WGS) entry which is preliminary data.</text>
</comment>
<evidence type="ECO:0000313" key="1">
    <source>
        <dbReference type="EMBL" id="KAK9994971.1"/>
    </source>
</evidence>
<proteinExistence type="predicted"/>
<protein>
    <submittedName>
        <fullName evidence="1">Uncharacterized protein</fullName>
    </submittedName>
</protein>